<dbReference type="OMA" id="VINSSWM"/>
<feature type="compositionally biased region" description="Basic and acidic residues" evidence="1">
    <location>
        <begin position="11"/>
        <end position="28"/>
    </location>
</feature>
<dbReference type="InterPro" id="IPR024983">
    <property type="entry name" value="CHAT_dom"/>
</dbReference>
<protein>
    <recommendedName>
        <fullName evidence="2">CHAT domain-containing protein</fullName>
    </recommendedName>
</protein>
<evidence type="ECO:0000256" key="1">
    <source>
        <dbReference type="SAM" id="MobiDB-lite"/>
    </source>
</evidence>
<dbReference type="InParanoid" id="A8N8F7"/>
<dbReference type="HOGENOM" id="CLU_001305_0_0_1"/>
<dbReference type="Proteomes" id="UP000001861">
    <property type="component" value="Unassembled WGS sequence"/>
</dbReference>
<reference evidence="3 4" key="1">
    <citation type="journal article" date="2010" name="Proc. Natl. Acad. Sci. U.S.A.">
        <title>Insights into evolution of multicellular fungi from the assembled chromosomes of the mushroom Coprinopsis cinerea (Coprinus cinereus).</title>
        <authorList>
            <person name="Stajich J.E."/>
            <person name="Wilke S.K."/>
            <person name="Ahren D."/>
            <person name="Au C.H."/>
            <person name="Birren B.W."/>
            <person name="Borodovsky M."/>
            <person name="Burns C."/>
            <person name="Canback B."/>
            <person name="Casselton L.A."/>
            <person name="Cheng C.K."/>
            <person name="Deng J."/>
            <person name="Dietrich F.S."/>
            <person name="Fargo D.C."/>
            <person name="Farman M.L."/>
            <person name="Gathman A.C."/>
            <person name="Goldberg J."/>
            <person name="Guigo R."/>
            <person name="Hoegger P.J."/>
            <person name="Hooker J.B."/>
            <person name="Huggins A."/>
            <person name="James T.Y."/>
            <person name="Kamada T."/>
            <person name="Kilaru S."/>
            <person name="Kodira C."/>
            <person name="Kues U."/>
            <person name="Kupfer D."/>
            <person name="Kwan H.S."/>
            <person name="Lomsadze A."/>
            <person name="Li W."/>
            <person name="Lilly W.W."/>
            <person name="Ma L.J."/>
            <person name="Mackey A.J."/>
            <person name="Manning G."/>
            <person name="Martin F."/>
            <person name="Muraguchi H."/>
            <person name="Natvig D.O."/>
            <person name="Palmerini H."/>
            <person name="Ramesh M.A."/>
            <person name="Rehmeyer C.J."/>
            <person name="Roe B.A."/>
            <person name="Shenoy N."/>
            <person name="Stanke M."/>
            <person name="Ter-Hovhannisyan V."/>
            <person name="Tunlid A."/>
            <person name="Velagapudi R."/>
            <person name="Vision T.J."/>
            <person name="Zeng Q."/>
            <person name="Zolan M.E."/>
            <person name="Pukkila P.J."/>
        </authorList>
    </citation>
    <scope>NUCLEOTIDE SEQUENCE [LARGE SCALE GENOMIC DNA]</scope>
    <source>
        <strain evidence="4">Okayama-7 / 130 / ATCC MYA-4618 / FGSC 9003</strain>
    </source>
</reference>
<dbReference type="InterPro" id="IPR011990">
    <property type="entry name" value="TPR-like_helical_dom_sf"/>
</dbReference>
<evidence type="ECO:0000259" key="2">
    <source>
        <dbReference type="Pfam" id="PF12770"/>
    </source>
</evidence>
<feature type="compositionally biased region" description="Polar residues" evidence="1">
    <location>
        <begin position="1"/>
        <end position="10"/>
    </location>
</feature>
<evidence type="ECO:0000313" key="4">
    <source>
        <dbReference type="Proteomes" id="UP000001861"/>
    </source>
</evidence>
<feature type="region of interest" description="Disordered" evidence="1">
    <location>
        <begin position="1"/>
        <end position="29"/>
    </location>
</feature>
<dbReference type="Pfam" id="PF13374">
    <property type="entry name" value="TPR_10"/>
    <property type="match status" value="5"/>
</dbReference>
<dbReference type="Gene3D" id="1.25.40.10">
    <property type="entry name" value="Tetratricopeptide repeat domain"/>
    <property type="match status" value="4"/>
</dbReference>
<feature type="domain" description="CHAT" evidence="2">
    <location>
        <begin position="1115"/>
        <end position="1368"/>
    </location>
</feature>
<dbReference type="EMBL" id="AACS02000007">
    <property type="protein sequence ID" value="EAU90735.2"/>
    <property type="molecule type" value="Genomic_DNA"/>
</dbReference>
<dbReference type="eggNOG" id="KOG4626">
    <property type="taxonomic scope" value="Eukaryota"/>
</dbReference>
<dbReference type="SUPFAM" id="SSF48452">
    <property type="entry name" value="TPR-like"/>
    <property type="match status" value="2"/>
</dbReference>
<dbReference type="OrthoDB" id="3261813at2759"/>
<dbReference type="PANTHER" id="PTHR19959">
    <property type="entry name" value="KINESIN LIGHT CHAIN"/>
    <property type="match status" value="1"/>
</dbReference>
<sequence length="1403" mass="156819">MGSPTNSPSSDDTKTVIDEGESSSKDELEGALSRVNELLDEATKEMNDDSLANAIVALQQTILNEEDEEALAKAEVVLTKALVTRFARYGWAGDLDEGVKLLLMERLNPSLFIDQLWTLSGPPGKHCADNVSDSALETLREYRRSIDIPKLETAIVIANEALALCHGAADSRGKLLLRTGNALVLKYLASDDGEDLDLAGTVFQDARRAFRSGDPMLFITLLNLQHIACVKFVDCIGEGSMEVLDFQLQEDMDAEDGEGIDACMLGSELIESDESLLDEDISWLHHSLSFRPPQHPRRCEILEICAIVLHKRFGYNNDLSDLEECIALHREALSLRPAGHLDRPRSLNNLASALGTRFRRQTDTRDLEEWIKLDREALDLHLPRNPDRPLALNNLANALRTRFEHNGDLWDVEECIKLDREALSLQPPDDPDRPQLLNDLASALRTRFQLTGDFRDLEECIKLHRKAVDLHPPGHRSCRRSLSDLANALRTRFGYKGDFRDLEECIKMHREVLDLDPPDQLNRPASLINLANSLSTRFEHKGDFRDLEESVTLHREALDLHPPDDPDRATSLKNLANSLSVRFEHTGDLHDLEESILLDREALDSHPPGHPDRPSSLNNLANSLDTRFEHNGDFSDLEEAVGLHREALGLRPLDHPDRAISLDNLAISLCTWLRHKGDFQSLEECVTLHREALTLRPPGHADRAGSLNSLANSLSTWFDHNGNLHDLEECIKVHREALSLRPPGHPDRPHSLHNLASALATRFEHTGDFSDLEACIATLREALDVYARPDNTFGVESGSTHAFVDHPYWLRVVGNLVNALTMKYRATGDKDILDEIFQLFCSGAQSHGSSPLRRLRHARRWGSTCREFNRADGALEAYTYGVDMLPQLASLDLTLEQRQNALVHAKDLSRDAVQCAIEQGQLETAVVFLSTARSVFWSQALQFRGPLDQLDALHSDLAVELRSVTRQLEIATHETPRSRSISDKGLSRRPYLLAQKRKEVLARIRAIDGFQDFLLPPSFAMLRTAARDNPIVFLNASKYGCDILILKQDGTLHRHPLATDLEQITGFADAVQQLSRGQIVGAQLQRKIDSLCESRNTRLQLRRRSRRTAEDDFRQLLEILWDVVAEPVIRILGVQKTDNPKRIWWCPTGPFAFLPIHAAGVYSDNPEASDCLSDYVVSSYCSSPQDLIAPPPTPNLDYEMLVVVEPGDSGPRTLSLPFTMEELKKIQCRIPHERHLVTRVGSADTPSSPDAILGHINTASIVHFGCHGSQDFSNPLDSSLILSGGRLTMESLIRGCRTSNAALAYLSACETAMGDQERPDESLSLAATMQFAGFRSVVATMWSIHDEDAPIAADIFYRHLFRRGTAAPPDITDAAYGLHLAVKKLRDLGKPFHQWVPFVHHGI</sequence>
<keyword evidence="4" id="KW-1185">Reference proteome</keyword>
<proteinExistence type="predicted"/>
<evidence type="ECO:0000313" key="3">
    <source>
        <dbReference type="EMBL" id="EAU90735.2"/>
    </source>
</evidence>
<dbReference type="STRING" id="240176.A8N8F7"/>
<organism evidence="3 4">
    <name type="scientific">Coprinopsis cinerea (strain Okayama-7 / 130 / ATCC MYA-4618 / FGSC 9003)</name>
    <name type="common">Inky cap fungus</name>
    <name type="synonym">Hormographiella aspergillata</name>
    <dbReference type="NCBI Taxonomy" id="240176"/>
    <lineage>
        <taxon>Eukaryota</taxon>
        <taxon>Fungi</taxon>
        <taxon>Dikarya</taxon>
        <taxon>Basidiomycota</taxon>
        <taxon>Agaricomycotina</taxon>
        <taxon>Agaricomycetes</taxon>
        <taxon>Agaricomycetidae</taxon>
        <taxon>Agaricales</taxon>
        <taxon>Agaricineae</taxon>
        <taxon>Psathyrellaceae</taxon>
        <taxon>Coprinopsis</taxon>
    </lineage>
</organism>
<gene>
    <name evidence="3" type="ORF">CC1G_04004</name>
</gene>
<dbReference type="RefSeq" id="XP_001831113.2">
    <property type="nucleotide sequence ID" value="XM_001831061.2"/>
</dbReference>
<dbReference type="VEuPathDB" id="FungiDB:CC1G_04004"/>
<name>A8N8F7_COPC7</name>
<accession>A8N8F7</accession>
<dbReference type="Pfam" id="PF12770">
    <property type="entry name" value="CHAT"/>
    <property type="match status" value="1"/>
</dbReference>
<dbReference type="KEGG" id="cci:CC1G_04004"/>
<dbReference type="GeneID" id="6007574"/>
<dbReference type="PANTHER" id="PTHR19959:SF119">
    <property type="entry name" value="FUNGAL LIPASE-LIKE DOMAIN-CONTAINING PROTEIN"/>
    <property type="match status" value="1"/>
</dbReference>
<comment type="caution">
    <text evidence="3">The sequence shown here is derived from an EMBL/GenBank/DDBJ whole genome shotgun (WGS) entry which is preliminary data.</text>
</comment>